<dbReference type="InterPro" id="IPR028098">
    <property type="entry name" value="Glyco_trans_4-like_N"/>
</dbReference>
<feature type="domain" description="Glycosyl transferase family 1" evidence="1">
    <location>
        <begin position="203"/>
        <end position="361"/>
    </location>
</feature>
<dbReference type="Pfam" id="PF00534">
    <property type="entry name" value="Glycos_transf_1"/>
    <property type="match status" value="1"/>
</dbReference>
<sequence>MRILYLQTFPLWGCGSGTYAHYLASEVGKHYKVAMVVPDIRPIPNVKFYPLKLSFPVAFTGHPEWPNCKLYTEISNREIVNIYEEMLNSVTDAVEDFQPNIIHVHHAFPLSWVARVIKNTYQIPYIISIHGSELPTVQKDRRYLALSSDALRRARRIVPNSFWTKEWLFKIFGDEFRSQVRVIPGGVDIKKFSPDLTTADLDKKYDLKGQKIVMFAGKLTPYKGVKYLIQAARKIPATVLILGEGAERASLEKRVADYGLKNVRFIGHLGTSNALNKFYKRASIFVAPSVWDEPLGLVILEAMACKTPVVVTRKGGIPLAVKEGVNGYFVRPRNATEIAEKVNLLLNNEEKRRKMGENARRIAVEKFSWETIAHRFILMYEKFAYFPKNKNNNKSPK</sequence>
<feature type="domain" description="Glycosyltransferase subfamily 4-like N-terminal" evidence="2">
    <location>
        <begin position="15"/>
        <end position="190"/>
    </location>
</feature>
<dbReference type="Gene3D" id="3.40.50.2000">
    <property type="entry name" value="Glycogen Phosphorylase B"/>
    <property type="match status" value="2"/>
</dbReference>
<dbReference type="GO" id="GO:0016757">
    <property type="term" value="F:glycosyltransferase activity"/>
    <property type="evidence" value="ECO:0007669"/>
    <property type="project" value="InterPro"/>
</dbReference>
<dbReference type="PANTHER" id="PTHR45947:SF3">
    <property type="entry name" value="SULFOQUINOVOSYL TRANSFERASE SQD2"/>
    <property type="match status" value="1"/>
</dbReference>
<dbReference type="InterPro" id="IPR001296">
    <property type="entry name" value="Glyco_trans_1"/>
</dbReference>
<dbReference type="STRING" id="1798384.A3D03_06405"/>
<evidence type="ECO:0000313" key="3">
    <source>
        <dbReference type="EMBL" id="OGG21478.1"/>
    </source>
</evidence>
<dbReference type="CDD" id="cd03801">
    <property type="entry name" value="GT4_PimA-like"/>
    <property type="match status" value="1"/>
</dbReference>
<evidence type="ECO:0000259" key="2">
    <source>
        <dbReference type="Pfam" id="PF13439"/>
    </source>
</evidence>
<reference evidence="3 4" key="1">
    <citation type="journal article" date="2016" name="Nat. Commun.">
        <title>Thousands of microbial genomes shed light on interconnected biogeochemical processes in an aquifer system.</title>
        <authorList>
            <person name="Anantharaman K."/>
            <person name="Brown C.T."/>
            <person name="Hug L.A."/>
            <person name="Sharon I."/>
            <person name="Castelle C.J."/>
            <person name="Probst A.J."/>
            <person name="Thomas B.C."/>
            <person name="Singh A."/>
            <person name="Wilkins M.J."/>
            <person name="Karaoz U."/>
            <person name="Brodie E.L."/>
            <person name="Williams K.H."/>
            <person name="Hubbard S.S."/>
            <person name="Banfield J.F."/>
        </authorList>
    </citation>
    <scope>NUCLEOTIDE SEQUENCE [LARGE SCALE GENOMIC DNA]</scope>
</reference>
<dbReference type="AlphaFoldDB" id="A0A1F6A9U5"/>
<gene>
    <name evidence="3" type="ORF">A3D03_06405</name>
</gene>
<dbReference type="PANTHER" id="PTHR45947">
    <property type="entry name" value="SULFOQUINOVOSYL TRANSFERASE SQD2"/>
    <property type="match status" value="1"/>
</dbReference>
<evidence type="ECO:0008006" key="5">
    <source>
        <dbReference type="Google" id="ProtNLM"/>
    </source>
</evidence>
<dbReference type="SUPFAM" id="SSF53756">
    <property type="entry name" value="UDP-Glycosyltransferase/glycogen phosphorylase"/>
    <property type="match status" value="1"/>
</dbReference>
<dbReference type="EMBL" id="MFJN01000021">
    <property type="protein sequence ID" value="OGG21478.1"/>
    <property type="molecule type" value="Genomic_DNA"/>
</dbReference>
<protein>
    <recommendedName>
        <fullName evidence="5">Glycosyl transferase family 1</fullName>
    </recommendedName>
</protein>
<dbReference type="Pfam" id="PF13439">
    <property type="entry name" value="Glyco_transf_4"/>
    <property type="match status" value="1"/>
</dbReference>
<accession>A0A1F6A9U5</accession>
<organism evidence="3 4">
    <name type="scientific">Candidatus Gottesmanbacteria bacterium RIFCSPHIGHO2_02_FULL_40_13</name>
    <dbReference type="NCBI Taxonomy" id="1798384"/>
    <lineage>
        <taxon>Bacteria</taxon>
        <taxon>Candidatus Gottesmaniibacteriota</taxon>
    </lineage>
</organism>
<evidence type="ECO:0000313" key="4">
    <source>
        <dbReference type="Proteomes" id="UP000177092"/>
    </source>
</evidence>
<name>A0A1F6A9U5_9BACT</name>
<comment type="caution">
    <text evidence="3">The sequence shown here is derived from an EMBL/GenBank/DDBJ whole genome shotgun (WGS) entry which is preliminary data.</text>
</comment>
<proteinExistence type="predicted"/>
<evidence type="ECO:0000259" key="1">
    <source>
        <dbReference type="Pfam" id="PF00534"/>
    </source>
</evidence>
<dbReference type="Proteomes" id="UP000177092">
    <property type="component" value="Unassembled WGS sequence"/>
</dbReference>
<dbReference type="InterPro" id="IPR050194">
    <property type="entry name" value="Glycosyltransferase_grp1"/>
</dbReference>